<feature type="transmembrane region" description="Helical" evidence="1">
    <location>
        <begin position="6"/>
        <end position="27"/>
    </location>
</feature>
<keyword evidence="1" id="KW-0472">Membrane</keyword>
<evidence type="ECO:0000256" key="1">
    <source>
        <dbReference type="SAM" id="Phobius"/>
    </source>
</evidence>
<dbReference type="STRING" id="398511.BpOF4_01800"/>
<dbReference type="Pfam" id="PF07098">
    <property type="entry name" value="DUF1360"/>
    <property type="match status" value="1"/>
</dbReference>
<evidence type="ECO:0008006" key="4">
    <source>
        <dbReference type="Google" id="ProtNLM"/>
    </source>
</evidence>
<dbReference type="KEGG" id="bpf:BpOF4_01800"/>
<dbReference type="Proteomes" id="UP000001544">
    <property type="component" value="Chromosome"/>
</dbReference>
<reference evidence="2 3" key="1">
    <citation type="journal article" date="2011" name="Environ. Microbiol.">
        <title>Genome of alkaliphilic Bacillus pseudofirmus OF4 reveals adaptations that support the ability to grow in an external pH range from 7.5 to 11.4.</title>
        <authorList>
            <person name="Janto B."/>
            <person name="Ahmed A."/>
            <person name="Ito M."/>
            <person name="Liu J."/>
            <person name="Hicks D.B."/>
            <person name="Pagni S."/>
            <person name="Fackelmayer O.J."/>
            <person name="Smith T.A."/>
            <person name="Earl J."/>
            <person name="Elbourne L.D."/>
            <person name="Hassan K."/>
            <person name="Paulsen I.T."/>
            <person name="Kolsto A.B."/>
            <person name="Tourasse N.J."/>
            <person name="Ehrlich G.D."/>
            <person name="Boissy R."/>
            <person name="Ivey D.M."/>
            <person name="Li G."/>
            <person name="Xue Y."/>
            <person name="Ma Y."/>
            <person name="Hu F.Z."/>
            <person name="Krulwich T.A."/>
        </authorList>
    </citation>
    <scope>NUCLEOTIDE SEQUENCE [LARGE SCALE GENOMIC DNA]</scope>
    <source>
        <strain evidence="3">ATCC BAA-2126 / JCM 17055 / OF4</strain>
    </source>
</reference>
<keyword evidence="1" id="KW-0812">Transmembrane</keyword>
<evidence type="ECO:0000313" key="2">
    <source>
        <dbReference type="EMBL" id="ADC48427.1"/>
    </source>
</evidence>
<feature type="transmembrane region" description="Helical" evidence="1">
    <location>
        <begin position="97"/>
        <end position="115"/>
    </location>
</feature>
<name>D3FV01_ALKPO</name>
<organism evidence="2 3">
    <name type="scientific">Alkalihalophilus pseudofirmus (strain ATCC BAA-2126 / JCM 17055 / OF4)</name>
    <name type="common">Bacillus pseudofirmus</name>
    <dbReference type="NCBI Taxonomy" id="398511"/>
    <lineage>
        <taxon>Bacteria</taxon>
        <taxon>Bacillati</taxon>
        <taxon>Bacillota</taxon>
        <taxon>Bacilli</taxon>
        <taxon>Bacillales</taxon>
        <taxon>Bacillaceae</taxon>
        <taxon>Alkalihalophilus</taxon>
    </lineage>
</organism>
<dbReference type="eggNOG" id="ENOG5032RXN">
    <property type="taxonomic scope" value="Bacteria"/>
</dbReference>
<keyword evidence="1" id="KW-1133">Transmembrane helix</keyword>
<dbReference type="RefSeq" id="WP_012959705.1">
    <property type="nucleotide sequence ID" value="NC_013791.2"/>
</dbReference>
<dbReference type="AlphaFoldDB" id="D3FV01"/>
<evidence type="ECO:0000313" key="3">
    <source>
        <dbReference type="Proteomes" id="UP000001544"/>
    </source>
</evidence>
<dbReference type="InterPro" id="IPR010773">
    <property type="entry name" value="Mycophage_PG1_Gp7"/>
</dbReference>
<gene>
    <name evidence="2" type="ordered locus">BpOF4_01800</name>
</gene>
<protein>
    <recommendedName>
        <fullName evidence="4">Sporulation protein</fullName>
    </recommendedName>
</protein>
<accession>D3FV01</accession>
<sequence>MENYIVSLFEFFLLSFAVFRFTHLIVLDEITDFIRKPFTAVVEEIDENGEVYQYIEGKGSGIQKWIGNLLNCYWCFGVWASILLYAGFVLFPVIFTPVIYVLAIAGVAALIETFVKQMT</sequence>
<feature type="transmembrane region" description="Helical" evidence="1">
    <location>
        <begin position="72"/>
        <end position="91"/>
    </location>
</feature>
<keyword evidence="3" id="KW-1185">Reference proteome</keyword>
<dbReference type="HOGENOM" id="CLU_139578_0_0_9"/>
<dbReference type="EMBL" id="CP001878">
    <property type="protein sequence ID" value="ADC48427.1"/>
    <property type="molecule type" value="Genomic_DNA"/>
</dbReference>
<proteinExistence type="predicted"/>